<organism evidence="2 3">
    <name type="scientific">Candidatus Methylumidiphilus alinenensis</name>
    <dbReference type="NCBI Taxonomy" id="2202197"/>
    <lineage>
        <taxon>Bacteria</taxon>
        <taxon>Pseudomonadati</taxon>
        <taxon>Pseudomonadota</taxon>
        <taxon>Gammaproteobacteria</taxon>
        <taxon>Methylococcales</taxon>
        <taxon>Candidatus Methylumidiphilus</taxon>
    </lineage>
</organism>
<proteinExistence type="predicted"/>
<dbReference type="PANTHER" id="PTHR33498">
    <property type="entry name" value="TRANSPOSASE FOR INSERTION SEQUENCE ELEMENT IS1557"/>
    <property type="match status" value="1"/>
</dbReference>
<dbReference type="Proteomes" id="UP000249396">
    <property type="component" value="Unassembled WGS sequence"/>
</dbReference>
<gene>
    <name evidence="2" type="ORF">DM484_01190</name>
</gene>
<protein>
    <submittedName>
        <fullName evidence="2">ISL3 family transposase</fullName>
    </submittedName>
</protein>
<dbReference type="InterPro" id="IPR047951">
    <property type="entry name" value="Transpos_ISL3"/>
</dbReference>
<dbReference type="EMBL" id="QJPH01000102">
    <property type="protein sequence ID" value="PZN85925.1"/>
    <property type="molecule type" value="Genomic_DNA"/>
</dbReference>
<accession>A0A2W4RPT3</accession>
<dbReference type="NCBIfam" id="NF033550">
    <property type="entry name" value="transpos_ISL3"/>
    <property type="match status" value="1"/>
</dbReference>
<evidence type="ECO:0000259" key="1">
    <source>
        <dbReference type="Pfam" id="PF01610"/>
    </source>
</evidence>
<evidence type="ECO:0000313" key="3">
    <source>
        <dbReference type="Proteomes" id="UP000249396"/>
    </source>
</evidence>
<dbReference type="InterPro" id="IPR002560">
    <property type="entry name" value="Transposase_DDE"/>
</dbReference>
<evidence type="ECO:0000313" key="2">
    <source>
        <dbReference type="EMBL" id="PZN85925.1"/>
    </source>
</evidence>
<feature type="domain" description="Transposase IS204/IS1001/IS1096/IS1165 DDE" evidence="1">
    <location>
        <begin position="55"/>
        <end position="300"/>
    </location>
</feature>
<dbReference type="Pfam" id="PF01610">
    <property type="entry name" value="DDE_Tnp_ISL3"/>
    <property type="match status" value="1"/>
</dbReference>
<reference evidence="2 3" key="1">
    <citation type="journal article" date="2018" name="Aquat. Microb. Ecol.">
        <title>Gammaproteobacterial methanotrophs dominate.</title>
        <authorList>
            <person name="Rissanen A.J."/>
            <person name="Saarenheimo J."/>
            <person name="Tiirola M."/>
            <person name="Peura S."/>
            <person name="Aalto S.L."/>
            <person name="Karvinen A."/>
            <person name="Nykanen H."/>
        </authorList>
    </citation>
    <scope>NUCLEOTIDE SEQUENCE [LARGE SCALE GENOMIC DNA]</scope>
    <source>
        <strain evidence="2">AMbin10</strain>
    </source>
</reference>
<name>A0A2W4RPT3_9GAMM</name>
<comment type="caution">
    <text evidence="2">The sequence shown here is derived from an EMBL/GenBank/DDBJ whole genome shotgun (WGS) entry which is preliminary data.</text>
</comment>
<dbReference type="AlphaFoldDB" id="A0A2W4RPT3"/>
<sequence length="313" mass="36412">MTKAYAEHVLRLLVNSTVQDVSKKEKIGYDEVEDIVEDRFGQGVDWSEFKSMLTVGIDEIALKKGHRDFATIVSTRTEEGKNRLLGVLENREKATVKAFFLSIPRDLRDTVQCVCSDLYEGYTEAAREVFGENVEVVADRFHVAKLYRKEVDTLRKKEMGRLKRELAEEEYKKLKGSMWLVRKDPDTLDEEERATLRLLFTYAPALFLTYALGYALTKIFDTPQTKTEAEERIRAWIRLVKETKAEGFDRFMNTLDEKMDLITNYFIRRQNSGFVEGLNHKIRVLLGRCYGVFNRVHLFQRLSLDLGGYEQFA</sequence>
<dbReference type="PANTHER" id="PTHR33498:SF1">
    <property type="entry name" value="TRANSPOSASE FOR INSERTION SEQUENCE ELEMENT IS1557"/>
    <property type="match status" value="1"/>
</dbReference>